<dbReference type="InterPro" id="IPR001567">
    <property type="entry name" value="Pept_M3A_M3B_dom"/>
</dbReference>
<keyword evidence="4 6" id="KW-0862">Zinc</keyword>
<dbReference type="NCBIfam" id="TIGR02290">
    <property type="entry name" value="M3_fam_3"/>
    <property type="match status" value="1"/>
</dbReference>
<protein>
    <submittedName>
        <fullName evidence="9">M3 family oligoendopeptidase</fullName>
    </submittedName>
</protein>
<name>A0A4Z0H252_9BACI</name>
<keyword evidence="3 6" id="KW-0378">Hydrolase</keyword>
<dbReference type="Proteomes" id="UP000297982">
    <property type="component" value="Unassembled WGS sequence"/>
</dbReference>
<dbReference type="GO" id="GO:0046872">
    <property type="term" value="F:metal ion binding"/>
    <property type="evidence" value="ECO:0007669"/>
    <property type="project" value="UniProtKB-UniRule"/>
</dbReference>
<comment type="similarity">
    <text evidence="6">Belongs to the peptidase M3 family.</text>
</comment>
<evidence type="ECO:0000259" key="7">
    <source>
        <dbReference type="Pfam" id="PF01432"/>
    </source>
</evidence>
<keyword evidence="10" id="KW-1185">Reference proteome</keyword>
<reference evidence="9 10" key="1">
    <citation type="journal article" date="2003" name="Int. J. Syst. Evol. Microbiol.">
        <title>Halobacillus salinus sp. nov., isolated from a salt lake on the coast of the East Sea in Korea.</title>
        <authorList>
            <person name="Yoon J.H."/>
            <person name="Kang K.H."/>
            <person name="Park Y.H."/>
        </authorList>
    </citation>
    <scope>NUCLEOTIDE SEQUENCE [LARGE SCALE GENOMIC DNA]</scope>
    <source>
        <strain evidence="9 10">HSL-3</strain>
    </source>
</reference>
<dbReference type="GO" id="GO:0004222">
    <property type="term" value="F:metalloendopeptidase activity"/>
    <property type="evidence" value="ECO:0007669"/>
    <property type="project" value="InterPro"/>
</dbReference>
<dbReference type="AlphaFoldDB" id="A0A4Z0H252"/>
<comment type="cofactor">
    <cofactor evidence="6">
        <name>Zn(2+)</name>
        <dbReference type="ChEBI" id="CHEBI:29105"/>
    </cofactor>
    <text evidence="6">Binds 1 zinc ion.</text>
</comment>
<dbReference type="Gene3D" id="1.10.1370.20">
    <property type="entry name" value="Oligoendopeptidase f, C-terminal domain"/>
    <property type="match status" value="1"/>
</dbReference>
<accession>A0A4Z0H252</accession>
<evidence type="ECO:0000259" key="8">
    <source>
        <dbReference type="Pfam" id="PF08439"/>
    </source>
</evidence>
<evidence type="ECO:0000313" key="10">
    <source>
        <dbReference type="Proteomes" id="UP000297982"/>
    </source>
</evidence>
<dbReference type="CDD" id="cd09607">
    <property type="entry name" value="M3B_PepF"/>
    <property type="match status" value="1"/>
</dbReference>
<sequence>MQKLSMKWDLDTLFSGGSDSQSLHKYVEQTEEELANLESLVELYTPPKNTEQTGPLLEVVAHIQEVMKRLSEFGAFVSCLSAQNVEDKKAGQWQSKRTEMGARFDNALTAFDQKLVQVDESIFKTMIQQPELKELSFVLNEKREHAKDLLELRQESLINDLSVDGYHGWGQMYDALVGKMTIEYDGEELSVGQAANKLSASDREVRTEVFHKLQSAWDQQSDLFSETLNHLSGFRLQMYKRRGWNHVLKEPLDYNRMTETTLNSMWETISDYKSKYKNYLNKKAEMLELEKLSFYDVEAPVGESEQTMSYQEGAEFIVEQFRKFSPKMAEFAEMAFEKQWIEAEDRSGKRPGGFCTSFPDSEETRIFMTYSGTPSNVATLAHELGHAYHQHVMNDMEVMNQGYAMNVAETASTFAEMIVADAAVKEAKNDEEKLTLLEDKVQRSVAFFMNIHARFLFETRFYEERKSGTVSAERLKQLMRDAQREAYMDSLDEYDPTFWASKLHFHITDVPFYNFPYTFGYLFSMGIYARALEAGESFEDKYIALLRDTGRMNVEDLAKKHLEVDIEQKEFWQNALELCVADLEEFMEVAEKL</sequence>
<evidence type="ECO:0000256" key="2">
    <source>
        <dbReference type="ARBA" id="ARBA00022723"/>
    </source>
</evidence>
<evidence type="ECO:0000256" key="5">
    <source>
        <dbReference type="ARBA" id="ARBA00023049"/>
    </source>
</evidence>
<keyword evidence="5 6" id="KW-0482">Metalloprotease</keyword>
<dbReference type="InterPro" id="IPR034006">
    <property type="entry name" value="M3B_PepF_2"/>
</dbReference>
<dbReference type="Pfam" id="PF08439">
    <property type="entry name" value="Peptidase_M3_N"/>
    <property type="match status" value="1"/>
</dbReference>
<evidence type="ECO:0000256" key="4">
    <source>
        <dbReference type="ARBA" id="ARBA00022833"/>
    </source>
</evidence>
<dbReference type="InterPro" id="IPR013647">
    <property type="entry name" value="OligopepF_N_dom"/>
</dbReference>
<dbReference type="Gene3D" id="1.20.140.70">
    <property type="entry name" value="Oligopeptidase f, N-terminal domain"/>
    <property type="match status" value="1"/>
</dbReference>
<gene>
    <name evidence="9" type="ORF">E4663_02810</name>
</gene>
<keyword evidence="1 6" id="KW-0645">Protease</keyword>
<evidence type="ECO:0000256" key="1">
    <source>
        <dbReference type="ARBA" id="ARBA00022670"/>
    </source>
</evidence>
<dbReference type="SUPFAM" id="SSF55486">
    <property type="entry name" value="Metalloproteases ('zincins'), catalytic domain"/>
    <property type="match status" value="1"/>
</dbReference>
<dbReference type="Pfam" id="PF01432">
    <property type="entry name" value="Peptidase_M3"/>
    <property type="match status" value="1"/>
</dbReference>
<keyword evidence="2 6" id="KW-0479">Metal-binding</keyword>
<dbReference type="STRING" id="192814.GCA_900166575_00877"/>
<feature type="domain" description="Oligopeptidase F N-terminal" evidence="8">
    <location>
        <begin position="115"/>
        <end position="181"/>
    </location>
</feature>
<evidence type="ECO:0000313" key="9">
    <source>
        <dbReference type="EMBL" id="TGB03954.1"/>
    </source>
</evidence>
<organism evidence="9 10">
    <name type="scientific">Halobacillus salinus</name>
    <dbReference type="NCBI Taxonomy" id="192814"/>
    <lineage>
        <taxon>Bacteria</taxon>
        <taxon>Bacillati</taxon>
        <taxon>Bacillota</taxon>
        <taxon>Bacilli</taxon>
        <taxon>Bacillales</taxon>
        <taxon>Bacillaceae</taxon>
        <taxon>Halobacillus</taxon>
    </lineage>
</organism>
<evidence type="ECO:0000256" key="6">
    <source>
        <dbReference type="RuleBase" id="RU003435"/>
    </source>
</evidence>
<dbReference type="InterPro" id="IPR042088">
    <property type="entry name" value="OligoPept_F_C"/>
</dbReference>
<comment type="caution">
    <text evidence="9">The sequence shown here is derived from an EMBL/GenBank/DDBJ whole genome shotgun (WGS) entry which is preliminary data.</text>
</comment>
<dbReference type="GO" id="GO:0006508">
    <property type="term" value="P:proteolysis"/>
    <property type="evidence" value="ECO:0007669"/>
    <property type="project" value="UniProtKB-KW"/>
</dbReference>
<proteinExistence type="inferred from homology"/>
<dbReference type="InterPro" id="IPR011977">
    <property type="entry name" value="Pept_M3B_clade3"/>
</dbReference>
<feature type="domain" description="Peptidase M3A/M3B catalytic" evidence="7">
    <location>
        <begin position="199"/>
        <end position="577"/>
    </location>
</feature>
<dbReference type="EMBL" id="SRJC01000001">
    <property type="protein sequence ID" value="TGB03954.1"/>
    <property type="molecule type" value="Genomic_DNA"/>
</dbReference>
<evidence type="ECO:0000256" key="3">
    <source>
        <dbReference type="ARBA" id="ARBA00022801"/>
    </source>
</evidence>